<dbReference type="InterPro" id="IPR021267">
    <property type="entry name" value="DUF2844"/>
</dbReference>
<dbReference type="EMBL" id="FCOX02000018">
    <property type="protein sequence ID" value="SAK79773.1"/>
    <property type="molecule type" value="Genomic_DNA"/>
</dbReference>
<keyword evidence="3" id="KW-1185">Reference proteome</keyword>
<evidence type="ECO:0000313" key="3">
    <source>
        <dbReference type="Proteomes" id="UP000071859"/>
    </source>
</evidence>
<accession>A0A158CBL8</accession>
<gene>
    <name evidence="2" type="ORF">AWB78_03750</name>
</gene>
<dbReference type="Proteomes" id="UP000071859">
    <property type="component" value="Unassembled WGS sequence"/>
</dbReference>
<feature type="signal peptide" evidence="1">
    <location>
        <begin position="1"/>
        <end position="30"/>
    </location>
</feature>
<dbReference type="AlphaFoldDB" id="A0A158CBL8"/>
<reference evidence="2" key="1">
    <citation type="submission" date="2016-01" db="EMBL/GenBank/DDBJ databases">
        <authorList>
            <person name="Peeters C."/>
        </authorList>
    </citation>
    <scope>NUCLEOTIDE SEQUENCE</scope>
    <source>
        <strain evidence="2">LMG 29321</strain>
    </source>
</reference>
<comment type="caution">
    <text evidence="2">The sequence shown here is derived from an EMBL/GenBank/DDBJ whole genome shotgun (WGS) entry which is preliminary data.</text>
</comment>
<dbReference type="RefSeq" id="WP_232477740.1">
    <property type="nucleotide sequence ID" value="NZ_FCOX02000018.1"/>
</dbReference>
<proteinExistence type="predicted"/>
<evidence type="ECO:0000313" key="2">
    <source>
        <dbReference type="EMBL" id="SAK79773.1"/>
    </source>
</evidence>
<organism evidence="2 3">
    <name type="scientific">Caballeronia calidae</name>
    <dbReference type="NCBI Taxonomy" id="1777139"/>
    <lineage>
        <taxon>Bacteria</taxon>
        <taxon>Pseudomonadati</taxon>
        <taxon>Pseudomonadota</taxon>
        <taxon>Betaproteobacteria</taxon>
        <taxon>Burkholderiales</taxon>
        <taxon>Burkholderiaceae</taxon>
        <taxon>Caballeronia</taxon>
    </lineage>
</organism>
<sequence length="156" mass="16634">MVKIKIRIPHYVIATHLAMLALAAATSVHAQLGAAGRAGSASQDDIMHQAQGGLVRYHETTDAHGIVVRQYVDSDGGVYAVSWRGPAMPDVQSLLGEYFDTFRQGASASIADAGLHTARVAQGDLVVENRVRLREFSGRAWLASELPPGVSATDIQ</sequence>
<dbReference type="Pfam" id="PF11005">
    <property type="entry name" value="DUF2844"/>
    <property type="match status" value="1"/>
</dbReference>
<name>A0A158CBL8_9BURK</name>
<protein>
    <recommendedName>
        <fullName evidence="4">DUF2844 domain-containing protein</fullName>
    </recommendedName>
</protein>
<keyword evidence="1" id="KW-0732">Signal</keyword>
<evidence type="ECO:0008006" key="4">
    <source>
        <dbReference type="Google" id="ProtNLM"/>
    </source>
</evidence>
<evidence type="ECO:0000256" key="1">
    <source>
        <dbReference type="SAM" id="SignalP"/>
    </source>
</evidence>
<feature type="chain" id="PRO_5007622782" description="DUF2844 domain-containing protein" evidence="1">
    <location>
        <begin position="31"/>
        <end position="156"/>
    </location>
</feature>